<keyword evidence="1" id="KW-1133">Transmembrane helix</keyword>
<dbReference type="EMBL" id="JALJOR010000006">
    <property type="protein sequence ID" value="KAK9815707.1"/>
    <property type="molecule type" value="Genomic_DNA"/>
</dbReference>
<feature type="transmembrane region" description="Helical" evidence="1">
    <location>
        <begin position="70"/>
        <end position="92"/>
    </location>
</feature>
<feature type="transmembrane region" description="Helical" evidence="1">
    <location>
        <begin position="137"/>
        <end position="159"/>
    </location>
</feature>
<comment type="caution">
    <text evidence="2">The sequence shown here is derived from an EMBL/GenBank/DDBJ whole genome shotgun (WGS) entry which is preliminary data.</text>
</comment>
<organism evidence="2 3">
    <name type="scientific">[Myrmecia] bisecta</name>
    <dbReference type="NCBI Taxonomy" id="41462"/>
    <lineage>
        <taxon>Eukaryota</taxon>
        <taxon>Viridiplantae</taxon>
        <taxon>Chlorophyta</taxon>
        <taxon>core chlorophytes</taxon>
        <taxon>Trebouxiophyceae</taxon>
        <taxon>Trebouxiales</taxon>
        <taxon>Trebouxiaceae</taxon>
        <taxon>Myrmecia</taxon>
    </lineage>
</organism>
<gene>
    <name evidence="2" type="ORF">WJX72_008360</name>
</gene>
<feature type="transmembrane region" description="Helical" evidence="1">
    <location>
        <begin position="180"/>
        <end position="200"/>
    </location>
</feature>
<sequence length="210" mass="23869">MNWFPDREAFIVGLSLLNKVTGVVGLRHIYMRDNSPSWPHFAYSVIGFCGQWPMHFLLSLQLSMRLKLYVLVHVAGLAFVLCANSSMASHILQVPQNRARWRAIAETMSCAVRQVRSQDTLECLEAAAAIDEEWCCVVVWTVLQVSVGFVLPALITYYIEIKDRKRFQVANHGYAPLLDSYIANAFPAVILAPFMMMLAYHRPEMLAYLI</sequence>
<keyword evidence="3" id="KW-1185">Reference proteome</keyword>
<evidence type="ECO:0000313" key="2">
    <source>
        <dbReference type="EMBL" id="KAK9815707.1"/>
    </source>
</evidence>
<dbReference type="Proteomes" id="UP001489004">
    <property type="component" value="Unassembled WGS sequence"/>
</dbReference>
<keyword evidence="1" id="KW-0812">Transmembrane</keyword>
<dbReference type="AlphaFoldDB" id="A0AAW1Q4E9"/>
<feature type="transmembrane region" description="Helical" evidence="1">
    <location>
        <begin position="38"/>
        <end position="58"/>
    </location>
</feature>
<evidence type="ECO:0000256" key="1">
    <source>
        <dbReference type="SAM" id="Phobius"/>
    </source>
</evidence>
<protein>
    <submittedName>
        <fullName evidence="2">Uncharacterized protein</fullName>
    </submittedName>
</protein>
<name>A0AAW1Q4E9_9CHLO</name>
<keyword evidence="1" id="KW-0472">Membrane</keyword>
<proteinExistence type="predicted"/>
<accession>A0AAW1Q4E9</accession>
<evidence type="ECO:0000313" key="3">
    <source>
        <dbReference type="Proteomes" id="UP001489004"/>
    </source>
</evidence>
<reference evidence="2 3" key="1">
    <citation type="journal article" date="2024" name="Nat. Commun.">
        <title>Phylogenomics reveals the evolutionary origins of lichenization in chlorophyte algae.</title>
        <authorList>
            <person name="Puginier C."/>
            <person name="Libourel C."/>
            <person name="Otte J."/>
            <person name="Skaloud P."/>
            <person name="Haon M."/>
            <person name="Grisel S."/>
            <person name="Petersen M."/>
            <person name="Berrin J.G."/>
            <person name="Delaux P.M."/>
            <person name="Dal Grande F."/>
            <person name="Keller J."/>
        </authorList>
    </citation>
    <scope>NUCLEOTIDE SEQUENCE [LARGE SCALE GENOMIC DNA]</scope>
    <source>
        <strain evidence="2 3">SAG 2043</strain>
    </source>
</reference>